<dbReference type="RefSeq" id="WP_138074770.1">
    <property type="nucleotide sequence ID" value="NZ_VAJM01000001.1"/>
</dbReference>
<dbReference type="PANTHER" id="PTHR42252">
    <property type="entry name" value="DUF5616 DOMAIN-CONTAINING PROTEIN"/>
    <property type="match status" value="1"/>
</dbReference>
<dbReference type="Pfam" id="PF04256">
    <property type="entry name" value="DUF434"/>
    <property type="match status" value="1"/>
</dbReference>
<evidence type="ECO:0000259" key="1">
    <source>
        <dbReference type="Pfam" id="PF04256"/>
    </source>
</evidence>
<dbReference type="Proteomes" id="UP000305517">
    <property type="component" value="Unassembled WGS sequence"/>
</dbReference>
<dbReference type="OrthoDB" id="5372493at2"/>
<feature type="domain" description="DUF5616" evidence="2">
    <location>
        <begin position="87"/>
        <end position="222"/>
    </location>
</feature>
<sequence length="256" mass="27920">MRPADTRHRGPHPADTELFAPQWVPVLRRAVAEMSWLLTRGYPPGGTLKLVGDRYALTERQRWAVGRAACPDEQYHLRTAKQLPAADLGGRPVSIDGFNLLITLETALSGGVVLRGRDSALRDLSSIHGTYRAVQETDRAIRLAAALRHLNPGPVRWLLDQPVSNSGRLAARLRDLGPELGLPWTAEVVMNPDHVLAAATDIVVTSDSVVLDRAGSWLNLAALALEAAPPRWLLDLGTEWPGHEAGRVPEPRIILG</sequence>
<accession>A0A5R8WWH8</accession>
<name>A0A5R8WWH8_9BACT</name>
<dbReference type="AlphaFoldDB" id="A0A5R8WWH8"/>
<organism evidence="3 4">
    <name type="scientific">Hymenobacter jeollabukensis</name>
    <dbReference type="NCBI Taxonomy" id="2025313"/>
    <lineage>
        <taxon>Bacteria</taxon>
        <taxon>Pseudomonadati</taxon>
        <taxon>Bacteroidota</taxon>
        <taxon>Cytophagia</taxon>
        <taxon>Cytophagales</taxon>
        <taxon>Hymenobacteraceae</taxon>
        <taxon>Hymenobacter</taxon>
    </lineage>
</organism>
<dbReference type="Pfam" id="PF18481">
    <property type="entry name" value="DUF5616"/>
    <property type="match status" value="1"/>
</dbReference>
<protein>
    <submittedName>
        <fullName evidence="3">DUF434 domain-containing protein</fullName>
    </submittedName>
</protein>
<comment type="caution">
    <text evidence="3">The sequence shown here is derived from an EMBL/GenBank/DDBJ whole genome shotgun (WGS) entry which is preliminary data.</text>
</comment>
<evidence type="ECO:0000259" key="2">
    <source>
        <dbReference type="Pfam" id="PF18481"/>
    </source>
</evidence>
<reference evidence="3 4" key="1">
    <citation type="submission" date="2019-05" db="EMBL/GenBank/DDBJ databases">
        <title>Hymenobacter edaphi sp. nov., isolated from abandoned arsenic-contaminated farmland soil.</title>
        <authorList>
            <person name="Nie L."/>
        </authorList>
    </citation>
    <scope>NUCLEOTIDE SEQUENCE [LARGE SCALE GENOMIC DNA]</scope>
    <source>
        <strain evidence="3 4">1-3-3-8</strain>
    </source>
</reference>
<feature type="domain" description="DUF434" evidence="1">
    <location>
        <begin position="27"/>
        <end position="81"/>
    </location>
</feature>
<dbReference type="InterPro" id="IPR007368">
    <property type="entry name" value="DUF434"/>
</dbReference>
<dbReference type="PANTHER" id="PTHR42252:SF1">
    <property type="entry name" value="DUF434 DOMAIN-CONTAINING PROTEIN"/>
    <property type="match status" value="1"/>
</dbReference>
<keyword evidence="4" id="KW-1185">Reference proteome</keyword>
<proteinExistence type="predicted"/>
<evidence type="ECO:0000313" key="3">
    <source>
        <dbReference type="EMBL" id="TLM96514.1"/>
    </source>
</evidence>
<evidence type="ECO:0000313" key="4">
    <source>
        <dbReference type="Proteomes" id="UP000305517"/>
    </source>
</evidence>
<dbReference type="InterPro" id="IPR041652">
    <property type="entry name" value="DUF5616"/>
</dbReference>
<gene>
    <name evidence="3" type="ORF">FDY95_00510</name>
</gene>
<dbReference type="EMBL" id="VAJM01000001">
    <property type="protein sequence ID" value="TLM96514.1"/>
    <property type="molecule type" value="Genomic_DNA"/>
</dbReference>